<dbReference type="GO" id="GO:0003941">
    <property type="term" value="F:L-serine ammonia-lyase activity"/>
    <property type="evidence" value="ECO:0007669"/>
    <property type="project" value="TreeGrafter"/>
</dbReference>
<keyword evidence="3 5" id="KW-0456">Lyase</keyword>
<dbReference type="InterPro" id="IPR001926">
    <property type="entry name" value="TrpB-like_PALP"/>
</dbReference>
<evidence type="ECO:0000256" key="3">
    <source>
        <dbReference type="ARBA" id="ARBA00023239"/>
    </source>
</evidence>
<gene>
    <name evidence="5" type="ORF">F4561_000478</name>
</gene>
<evidence type="ECO:0000256" key="2">
    <source>
        <dbReference type="ARBA" id="ARBA00022898"/>
    </source>
</evidence>
<dbReference type="InterPro" id="IPR050147">
    <property type="entry name" value="Ser/Thr_Dehydratase"/>
</dbReference>
<evidence type="ECO:0000259" key="4">
    <source>
        <dbReference type="Pfam" id="PF00291"/>
    </source>
</evidence>
<dbReference type="Gene3D" id="3.40.50.1100">
    <property type="match status" value="2"/>
</dbReference>
<dbReference type="GO" id="GO:0009097">
    <property type="term" value="P:isoleucine biosynthetic process"/>
    <property type="evidence" value="ECO:0007669"/>
    <property type="project" value="TreeGrafter"/>
</dbReference>
<dbReference type="SUPFAM" id="SSF53686">
    <property type="entry name" value="Tryptophan synthase beta subunit-like PLP-dependent enzymes"/>
    <property type="match status" value="1"/>
</dbReference>
<dbReference type="Proteomes" id="UP000523007">
    <property type="component" value="Unassembled WGS sequence"/>
</dbReference>
<dbReference type="InterPro" id="IPR036052">
    <property type="entry name" value="TrpB-like_PALP_sf"/>
</dbReference>
<feature type="domain" description="Tryptophan synthase beta chain-like PALP" evidence="4">
    <location>
        <begin position="21"/>
        <end position="300"/>
    </location>
</feature>
<evidence type="ECO:0000313" key="5">
    <source>
        <dbReference type="EMBL" id="MBB4929658.1"/>
    </source>
</evidence>
<protein>
    <submittedName>
        <fullName evidence="5">Threonine dehydratase</fullName>
        <ecNumber evidence="5">4.3.1.19</ecNumber>
    </submittedName>
</protein>
<dbReference type="AlphaFoldDB" id="A0A7W7RCW5"/>
<dbReference type="EMBL" id="JACHJT010000001">
    <property type="protein sequence ID" value="MBB4929658.1"/>
    <property type="molecule type" value="Genomic_DNA"/>
</dbReference>
<organism evidence="5 6">
    <name type="scientific">Lipingzhangella halophila</name>
    <dbReference type="NCBI Taxonomy" id="1783352"/>
    <lineage>
        <taxon>Bacteria</taxon>
        <taxon>Bacillati</taxon>
        <taxon>Actinomycetota</taxon>
        <taxon>Actinomycetes</taxon>
        <taxon>Streptosporangiales</taxon>
        <taxon>Nocardiopsidaceae</taxon>
        <taxon>Lipingzhangella</taxon>
    </lineage>
</organism>
<evidence type="ECO:0000256" key="1">
    <source>
        <dbReference type="ARBA" id="ARBA00001933"/>
    </source>
</evidence>
<accession>A0A7W7RCW5</accession>
<keyword evidence="2" id="KW-0663">Pyridoxal phosphate</keyword>
<dbReference type="Pfam" id="PF00291">
    <property type="entry name" value="PALP"/>
    <property type="match status" value="1"/>
</dbReference>
<name>A0A7W7RCW5_9ACTN</name>
<dbReference type="RefSeq" id="WP_184574314.1">
    <property type="nucleotide sequence ID" value="NZ_JACHJT010000001.1"/>
</dbReference>
<keyword evidence="6" id="KW-1185">Reference proteome</keyword>
<proteinExistence type="predicted"/>
<comment type="caution">
    <text evidence="5">The sequence shown here is derived from an EMBL/GenBank/DDBJ whole genome shotgun (WGS) entry which is preliminary data.</text>
</comment>
<sequence>MHSTDLELTKIAEAPSLIDPVFRNTPQFVDEQLCAALGRRVVVKVETLNPLRSFKGRGVDLLAREFEPGTRLVCTSTGNFGQAIGYAAARHGLSAEVFVPAGVSPVKLTRMTSLGARVHEVSEGRTEEAARDYAAAHEDSVFVKDGQHPRIAEGAGTIGVELLTAGRVDTVALPVGDGALITGVARWIKEYAPHTRIVGVCATGAASMVESWRAGRACPTERADTFAEGIAISSPIPESVSRMRLLVDDMVVVDDADMLAAMRTALATLGVLPEPAGAAGLAAIAKHDLPGDVLATVVTGANASPSLFGDVLAAGQDR</sequence>
<reference evidence="5 6" key="1">
    <citation type="submission" date="2020-08" db="EMBL/GenBank/DDBJ databases">
        <title>Sequencing the genomes of 1000 actinobacteria strains.</title>
        <authorList>
            <person name="Klenk H.-P."/>
        </authorList>
    </citation>
    <scope>NUCLEOTIDE SEQUENCE [LARGE SCALE GENOMIC DNA]</scope>
    <source>
        <strain evidence="5 6">DSM 102030</strain>
    </source>
</reference>
<comment type="cofactor">
    <cofactor evidence="1">
        <name>pyridoxal 5'-phosphate</name>
        <dbReference type="ChEBI" id="CHEBI:597326"/>
    </cofactor>
</comment>
<dbReference type="EC" id="4.3.1.19" evidence="5"/>
<dbReference type="GO" id="GO:0004794">
    <property type="term" value="F:threonine deaminase activity"/>
    <property type="evidence" value="ECO:0007669"/>
    <property type="project" value="UniProtKB-EC"/>
</dbReference>
<dbReference type="PANTHER" id="PTHR48078">
    <property type="entry name" value="THREONINE DEHYDRATASE, MITOCHONDRIAL-RELATED"/>
    <property type="match status" value="1"/>
</dbReference>
<evidence type="ECO:0000313" key="6">
    <source>
        <dbReference type="Proteomes" id="UP000523007"/>
    </source>
</evidence>
<dbReference type="GO" id="GO:0006565">
    <property type="term" value="P:L-serine catabolic process"/>
    <property type="evidence" value="ECO:0007669"/>
    <property type="project" value="TreeGrafter"/>
</dbReference>